<keyword evidence="2" id="KW-1185">Reference proteome</keyword>
<dbReference type="InterPro" id="IPR040183">
    <property type="entry name" value="THUMPD1-like"/>
</dbReference>
<protein>
    <submittedName>
        <fullName evidence="1">Putative RNA-binding protein, contains THUMP domain</fullName>
    </submittedName>
</protein>
<organism evidence="1 2">
    <name type="scientific">Metallosphaera yellowstonensis MK1</name>
    <dbReference type="NCBI Taxonomy" id="671065"/>
    <lineage>
        <taxon>Archaea</taxon>
        <taxon>Thermoproteota</taxon>
        <taxon>Thermoprotei</taxon>
        <taxon>Sulfolobales</taxon>
        <taxon>Sulfolobaceae</taxon>
        <taxon>Metallosphaera</taxon>
    </lineage>
</organism>
<sequence length="168" mass="18378">MQSQLKPALLVTTAPNKGTLCAIEIANRIMIRDPLVKITEEVQNVLVVYSVLQSRICYGLVVSAPPACARKIFPIHAVARPDYGAVISEAKRLLNETNARTLYVDCYNRGGRLSCRTLEMAIGGSVSGIAKIDSRTPEVRCVVNVLKDSVLISILKKDEEKLSVRSLP</sequence>
<evidence type="ECO:0000313" key="1">
    <source>
        <dbReference type="EMBL" id="EHP68653.1"/>
    </source>
</evidence>
<dbReference type="EMBL" id="JH597770">
    <property type="protein sequence ID" value="EHP68653.1"/>
    <property type="molecule type" value="Genomic_DNA"/>
</dbReference>
<dbReference type="eggNOG" id="arCOG00084">
    <property type="taxonomic scope" value="Archaea"/>
</dbReference>
<dbReference type="HOGENOM" id="CLU_1582937_0_0_2"/>
<proteinExistence type="predicted"/>
<reference evidence="1 2" key="1">
    <citation type="submission" date="2012-01" db="EMBL/GenBank/DDBJ databases">
        <title>Improved High-Quality Draft sequence of Metallosphaera yellowstonensis MK1.</title>
        <authorList>
            <consortium name="US DOE Joint Genome Institute"/>
            <person name="Lucas S."/>
            <person name="Han J."/>
            <person name="Cheng J.-F."/>
            <person name="Goodwin L."/>
            <person name="Pitluck S."/>
            <person name="Peters L."/>
            <person name="Teshima H."/>
            <person name="Detter J.C."/>
            <person name="Han C."/>
            <person name="Tapia R."/>
            <person name="Land M."/>
            <person name="Hauser L."/>
            <person name="Kyrpides N."/>
            <person name="Kozubal M."/>
            <person name="Macur R.E."/>
            <person name="Jay Z."/>
            <person name="Inskeep W."/>
            <person name="Woyke T."/>
        </authorList>
    </citation>
    <scope>NUCLEOTIDE SEQUENCE [LARGE SCALE GENOMIC DNA]</scope>
    <source>
        <strain evidence="1 2">MK1</strain>
    </source>
</reference>
<dbReference type="GO" id="GO:0003723">
    <property type="term" value="F:RNA binding"/>
    <property type="evidence" value="ECO:0007669"/>
    <property type="project" value="InterPro"/>
</dbReference>
<gene>
    <name evidence="1" type="ORF">MetMK1DRAFT_00030960</name>
</gene>
<dbReference type="GO" id="GO:0006400">
    <property type="term" value="P:tRNA modification"/>
    <property type="evidence" value="ECO:0007669"/>
    <property type="project" value="InterPro"/>
</dbReference>
<dbReference type="Proteomes" id="UP000003980">
    <property type="component" value="Unassembled WGS sequence"/>
</dbReference>
<dbReference type="STRING" id="671065.MetMK1DRAFT_00030960"/>
<name>H2C927_9CREN</name>
<dbReference type="CDD" id="cd11717">
    <property type="entry name" value="THUMP_THUMPD1_like"/>
    <property type="match status" value="1"/>
</dbReference>
<dbReference type="AlphaFoldDB" id="H2C927"/>
<evidence type="ECO:0000313" key="2">
    <source>
        <dbReference type="Proteomes" id="UP000003980"/>
    </source>
</evidence>
<accession>H2C927</accession>